<dbReference type="PANTHER" id="PTHR14187">
    <property type="entry name" value="ALPHA KINASE/ELONGATION FACTOR 2 KINASE"/>
    <property type="match status" value="1"/>
</dbReference>
<dbReference type="SUPFAM" id="SSF53067">
    <property type="entry name" value="Actin-like ATPase domain"/>
    <property type="match status" value="2"/>
</dbReference>
<dbReference type="EMBL" id="JACGCI010000045">
    <property type="protein sequence ID" value="KAF6752166.1"/>
    <property type="molecule type" value="Genomic_DNA"/>
</dbReference>
<sequence>MENKARKAYDGATRKLLLAFDIGTTFSGISYSVLDPGTIPEILPVTRYPSQGKAGGDSKIPTIIYYDKDGKPVATGAETLKEGIEIDAEEEGWQIARWFKLHLRPKFAVVPGEEPVPPLPCGKTVVQVFTDFITYLHNCAEKFITETHGAELYSSMSSDIIYVLTHPNGWAGPQHTAMRLAATLGGLVPNTPEGAARVIFVTEGEASLHFCLSSGLKLGVAKEKEDKEEKEEEDEPQPPKKKVKLSKAAAAKAKAKEAEAKKAKEKEAEKAKQETGILIVDAGGGTVDVTSYSQEPDGSYIEIAIPECYFQGSAYVTMRAKSWFTNLLKATRFEEDVDTLTQIFDRTTKLGFRTDDQPYHIQFASNREKEPALNIRAGRLKLEGPDVALFFKPSIDCIVNAVKKQSAASRVPIRAVFLVGGFSASEWLFSQVKDQLEPLGITVSIPDRHINKAVASGAVSFYLDSLVSSRVARSTYGTETISVYNLNDPDHVKRGSKISLHTVTRQPILSGQFTVILPKGTQVSSTAEFKHELSFSFYDREQLKAGIALNIISYTGESEAPRWIDEESDKYTIMCRVQADLSKVAATEAMNPDGNKFGTCCATIVLLFGMTELKAQLSYMEDGVEKRGPASVIFAGGLSAFA</sequence>
<gene>
    <name evidence="2" type="ORF">DFP72DRAFT_967874</name>
</gene>
<keyword evidence="3" id="KW-1185">Reference proteome</keyword>
<organism evidence="2 3">
    <name type="scientific">Ephemerocybe angulata</name>
    <dbReference type="NCBI Taxonomy" id="980116"/>
    <lineage>
        <taxon>Eukaryota</taxon>
        <taxon>Fungi</taxon>
        <taxon>Dikarya</taxon>
        <taxon>Basidiomycota</taxon>
        <taxon>Agaricomycotina</taxon>
        <taxon>Agaricomycetes</taxon>
        <taxon>Agaricomycetidae</taxon>
        <taxon>Agaricales</taxon>
        <taxon>Agaricineae</taxon>
        <taxon>Psathyrellaceae</taxon>
        <taxon>Ephemerocybe</taxon>
    </lineage>
</organism>
<evidence type="ECO:0000256" key="1">
    <source>
        <dbReference type="SAM" id="MobiDB-lite"/>
    </source>
</evidence>
<protein>
    <recommendedName>
        <fullName evidence="4">Actin-like ATPase domain-containing protein</fullName>
    </recommendedName>
</protein>
<dbReference type="Gene3D" id="3.30.420.40">
    <property type="match status" value="1"/>
</dbReference>
<dbReference type="AlphaFoldDB" id="A0A8H6M4S9"/>
<evidence type="ECO:0000313" key="2">
    <source>
        <dbReference type="EMBL" id="KAF6752166.1"/>
    </source>
</evidence>
<comment type="caution">
    <text evidence="2">The sequence shown here is derived from an EMBL/GenBank/DDBJ whole genome shotgun (WGS) entry which is preliminary data.</text>
</comment>
<proteinExistence type="predicted"/>
<evidence type="ECO:0008006" key="4">
    <source>
        <dbReference type="Google" id="ProtNLM"/>
    </source>
</evidence>
<dbReference type="OrthoDB" id="2963168at2759"/>
<reference evidence="2 3" key="1">
    <citation type="submission" date="2020-07" db="EMBL/GenBank/DDBJ databases">
        <title>Comparative genomics of pyrophilous fungi reveals a link between fire events and developmental genes.</title>
        <authorList>
            <consortium name="DOE Joint Genome Institute"/>
            <person name="Steindorff A.S."/>
            <person name="Carver A."/>
            <person name="Calhoun S."/>
            <person name="Stillman K."/>
            <person name="Liu H."/>
            <person name="Lipzen A."/>
            <person name="Pangilinan J."/>
            <person name="Labutti K."/>
            <person name="Bruns T.D."/>
            <person name="Grigoriev I.V."/>
        </authorList>
    </citation>
    <scope>NUCLEOTIDE SEQUENCE [LARGE SCALE GENOMIC DNA]</scope>
    <source>
        <strain evidence="2 3">CBS 144469</strain>
    </source>
</reference>
<dbReference type="Proteomes" id="UP000521943">
    <property type="component" value="Unassembled WGS sequence"/>
</dbReference>
<dbReference type="InterPro" id="IPR043129">
    <property type="entry name" value="ATPase_NBD"/>
</dbReference>
<dbReference type="PANTHER" id="PTHR14187:SF5">
    <property type="entry name" value="HEAT SHOCK 70 KDA PROTEIN 12A"/>
    <property type="match status" value="1"/>
</dbReference>
<feature type="region of interest" description="Disordered" evidence="1">
    <location>
        <begin position="223"/>
        <end position="248"/>
    </location>
</feature>
<name>A0A8H6M4S9_9AGAR</name>
<accession>A0A8H6M4S9</accession>
<evidence type="ECO:0000313" key="3">
    <source>
        <dbReference type="Proteomes" id="UP000521943"/>
    </source>
</evidence>
<dbReference type="CDD" id="cd10170">
    <property type="entry name" value="ASKHA_NBD_HSP70"/>
    <property type="match status" value="1"/>
</dbReference>